<dbReference type="AlphaFoldDB" id="M2N2E0"/>
<feature type="region of interest" description="Disordered" evidence="1">
    <location>
        <begin position="1"/>
        <end position="31"/>
    </location>
</feature>
<dbReference type="Proteomes" id="UP000011761">
    <property type="component" value="Unassembled WGS sequence"/>
</dbReference>
<protein>
    <submittedName>
        <fullName evidence="2">Uncharacterized protein</fullName>
    </submittedName>
</protein>
<dbReference type="KEGG" id="bcom:BAUCODRAFT_229335"/>
<proteinExistence type="predicted"/>
<reference evidence="2 3" key="1">
    <citation type="journal article" date="2012" name="PLoS Pathog.">
        <title>Diverse lifestyles and strategies of plant pathogenesis encoded in the genomes of eighteen Dothideomycetes fungi.</title>
        <authorList>
            <person name="Ohm R.A."/>
            <person name="Feau N."/>
            <person name="Henrissat B."/>
            <person name="Schoch C.L."/>
            <person name="Horwitz B.A."/>
            <person name="Barry K.W."/>
            <person name="Condon B.J."/>
            <person name="Copeland A.C."/>
            <person name="Dhillon B."/>
            <person name="Glaser F."/>
            <person name="Hesse C.N."/>
            <person name="Kosti I."/>
            <person name="LaButti K."/>
            <person name="Lindquist E.A."/>
            <person name="Lucas S."/>
            <person name="Salamov A.A."/>
            <person name="Bradshaw R.E."/>
            <person name="Ciuffetti L."/>
            <person name="Hamelin R.C."/>
            <person name="Kema G.H.J."/>
            <person name="Lawrence C."/>
            <person name="Scott J.A."/>
            <person name="Spatafora J.W."/>
            <person name="Turgeon B.G."/>
            <person name="de Wit P.J.G.M."/>
            <person name="Zhong S."/>
            <person name="Goodwin S.B."/>
            <person name="Grigoriev I.V."/>
        </authorList>
    </citation>
    <scope>NUCLEOTIDE SEQUENCE [LARGE SCALE GENOMIC DNA]</scope>
    <source>
        <strain evidence="2 3">UAMH 10762</strain>
    </source>
</reference>
<organism evidence="2 3">
    <name type="scientific">Baudoinia panamericana (strain UAMH 10762)</name>
    <name type="common">Angels' share fungus</name>
    <name type="synonym">Baudoinia compniacensis (strain UAMH 10762)</name>
    <dbReference type="NCBI Taxonomy" id="717646"/>
    <lineage>
        <taxon>Eukaryota</taxon>
        <taxon>Fungi</taxon>
        <taxon>Dikarya</taxon>
        <taxon>Ascomycota</taxon>
        <taxon>Pezizomycotina</taxon>
        <taxon>Dothideomycetes</taxon>
        <taxon>Dothideomycetidae</taxon>
        <taxon>Mycosphaerellales</taxon>
        <taxon>Teratosphaeriaceae</taxon>
        <taxon>Baudoinia</taxon>
    </lineage>
</organism>
<evidence type="ECO:0000313" key="2">
    <source>
        <dbReference type="EMBL" id="EMC93149.1"/>
    </source>
</evidence>
<dbReference type="HOGENOM" id="CLU_2291169_0_0_1"/>
<dbReference type="EMBL" id="KB445560">
    <property type="protein sequence ID" value="EMC93149.1"/>
    <property type="molecule type" value="Genomic_DNA"/>
</dbReference>
<gene>
    <name evidence="2" type="ORF">BAUCODRAFT_229335</name>
</gene>
<dbReference type="GeneID" id="19109960"/>
<evidence type="ECO:0000313" key="3">
    <source>
        <dbReference type="Proteomes" id="UP000011761"/>
    </source>
</evidence>
<feature type="compositionally biased region" description="Basic and acidic residues" evidence="1">
    <location>
        <begin position="14"/>
        <end position="27"/>
    </location>
</feature>
<dbReference type="RefSeq" id="XP_007679439.1">
    <property type="nucleotide sequence ID" value="XM_007681249.1"/>
</dbReference>
<accession>M2N2E0</accession>
<name>M2N2E0_BAUPA</name>
<keyword evidence="3" id="KW-1185">Reference proteome</keyword>
<sequence>MQTGTGTEESANLEDIKHANGGERYEASDSSDDYEAAMSTYAAALVSEERHSRRAIMSGSLTTSGDHDLHQIVASRAGPQCVRQTVAFLDLSAELRNRIYE</sequence>
<feature type="compositionally biased region" description="Polar residues" evidence="1">
    <location>
        <begin position="1"/>
        <end position="10"/>
    </location>
</feature>
<evidence type="ECO:0000256" key="1">
    <source>
        <dbReference type="SAM" id="MobiDB-lite"/>
    </source>
</evidence>